<name>A0A1Y5PM96_9SPHN</name>
<dbReference type="RefSeq" id="WP_295322314.1">
    <property type="nucleotide sequence ID" value="NZ_LT598653.1"/>
</dbReference>
<dbReference type="KEGG" id="sphu:SPPYR_0008"/>
<gene>
    <name evidence="1" type="ORF">SPPYR_0008</name>
</gene>
<dbReference type="EMBL" id="LT598653">
    <property type="protein sequence ID" value="SBV31128.1"/>
    <property type="molecule type" value="Genomic_DNA"/>
</dbReference>
<reference evidence="1" key="1">
    <citation type="submission" date="2016-03" db="EMBL/GenBank/DDBJ databases">
        <authorList>
            <person name="Ploux O."/>
        </authorList>
    </citation>
    <scope>NUCLEOTIDE SEQUENCE</scope>
    <source>
        <strain evidence="1">UC10</strain>
    </source>
</reference>
<accession>A0A1Y5PM96</accession>
<proteinExistence type="predicted"/>
<protein>
    <submittedName>
        <fullName evidence="1">Uncharacterized protein</fullName>
    </submittedName>
</protein>
<organism evidence="1">
    <name type="scientific">uncultured Sphingopyxis sp</name>
    <dbReference type="NCBI Taxonomy" id="310581"/>
    <lineage>
        <taxon>Bacteria</taxon>
        <taxon>Pseudomonadati</taxon>
        <taxon>Pseudomonadota</taxon>
        <taxon>Alphaproteobacteria</taxon>
        <taxon>Sphingomonadales</taxon>
        <taxon>Sphingomonadaceae</taxon>
        <taxon>Sphingopyxis</taxon>
        <taxon>environmental samples</taxon>
    </lineage>
</organism>
<sequence>MDGKLIIYGQEKLTPDARDAALAAAHAILSREGVSAREAVQAAGVDLLLAEGLAPDERTDEYFSEHGATLHAIEAHDAAKDAAAGAVARLDPANTGFAILFSVVG</sequence>
<evidence type="ECO:0000313" key="1">
    <source>
        <dbReference type="EMBL" id="SBV31128.1"/>
    </source>
</evidence>
<dbReference type="AlphaFoldDB" id="A0A1Y5PM96"/>